<name>A0AA36CRR1_9BILA</name>
<dbReference type="Gene3D" id="3.40.250.10">
    <property type="entry name" value="Rhodanese-like domain"/>
    <property type="match status" value="1"/>
</dbReference>
<comment type="similarity">
    <text evidence="1">Belongs to the MPI phosphatase family.</text>
</comment>
<feature type="region of interest" description="Disordered" evidence="10">
    <location>
        <begin position="892"/>
        <end position="913"/>
    </location>
</feature>
<evidence type="ECO:0000256" key="7">
    <source>
        <dbReference type="ARBA" id="ARBA00023306"/>
    </source>
</evidence>
<evidence type="ECO:0000256" key="1">
    <source>
        <dbReference type="ARBA" id="ARBA00011065"/>
    </source>
</evidence>
<evidence type="ECO:0000313" key="13">
    <source>
        <dbReference type="Proteomes" id="UP001177023"/>
    </source>
</evidence>
<keyword evidence="3" id="KW-0132">Cell division</keyword>
<keyword evidence="5" id="KW-0378">Hydrolase</keyword>
<feature type="region of interest" description="Disordered" evidence="10">
    <location>
        <begin position="942"/>
        <end position="995"/>
    </location>
</feature>
<accession>A0AA36CRR1</accession>
<dbReference type="InterPro" id="IPR000751">
    <property type="entry name" value="MPI_Phosphatase"/>
</dbReference>
<keyword evidence="7" id="KW-0131">Cell cycle</keyword>
<evidence type="ECO:0000256" key="4">
    <source>
        <dbReference type="ARBA" id="ARBA00022776"/>
    </source>
</evidence>
<dbReference type="Pfam" id="PF00581">
    <property type="entry name" value="Rhodanese"/>
    <property type="match status" value="1"/>
</dbReference>
<dbReference type="AlphaFoldDB" id="A0AA36CRR1"/>
<dbReference type="EMBL" id="CATQJA010002613">
    <property type="protein sequence ID" value="CAJ0573108.1"/>
    <property type="molecule type" value="Genomic_DNA"/>
</dbReference>
<feature type="compositionally biased region" description="Basic residues" evidence="10">
    <location>
        <begin position="428"/>
        <end position="447"/>
    </location>
</feature>
<dbReference type="GO" id="GO:0051301">
    <property type="term" value="P:cell division"/>
    <property type="evidence" value="ECO:0007669"/>
    <property type="project" value="UniProtKB-KW"/>
</dbReference>
<reference evidence="12" key="1">
    <citation type="submission" date="2023-06" db="EMBL/GenBank/DDBJ databases">
        <authorList>
            <person name="Delattre M."/>
        </authorList>
    </citation>
    <scope>NUCLEOTIDE SEQUENCE</scope>
    <source>
        <strain evidence="12">AF72</strain>
    </source>
</reference>
<dbReference type="GO" id="GO:0110032">
    <property type="term" value="P:positive regulation of G2/MI transition of meiotic cell cycle"/>
    <property type="evidence" value="ECO:0007669"/>
    <property type="project" value="TreeGrafter"/>
</dbReference>
<feature type="region of interest" description="Disordered" evidence="10">
    <location>
        <begin position="106"/>
        <end position="148"/>
    </location>
</feature>
<keyword evidence="13" id="KW-1185">Reference proteome</keyword>
<organism evidence="12 13">
    <name type="scientific">Mesorhabditis spiculigera</name>
    <dbReference type="NCBI Taxonomy" id="96644"/>
    <lineage>
        <taxon>Eukaryota</taxon>
        <taxon>Metazoa</taxon>
        <taxon>Ecdysozoa</taxon>
        <taxon>Nematoda</taxon>
        <taxon>Chromadorea</taxon>
        <taxon>Rhabditida</taxon>
        <taxon>Rhabditina</taxon>
        <taxon>Rhabditomorpha</taxon>
        <taxon>Rhabditoidea</taxon>
        <taxon>Rhabditidae</taxon>
        <taxon>Mesorhabditinae</taxon>
        <taxon>Mesorhabditis</taxon>
    </lineage>
</organism>
<keyword evidence="6" id="KW-0904">Protein phosphatase</keyword>
<protein>
    <recommendedName>
        <fullName evidence="2">protein-tyrosine-phosphatase</fullName>
        <ecNumber evidence="2">3.1.3.48</ecNumber>
    </recommendedName>
</protein>
<dbReference type="PRINTS" id="PR00716">
    <property type="entry name" value="MPIPHPHTASE"/>
</dbReference>
<feature type="non-terminal residue" evidence="12">
    <location>
        <position position="995"/>
    </location>
</feature>
<comment type="catalytic activity">
    <reaction evidence="8">
        <text>O-phospho-L-tyrosyl-[protein] + H2O = L-tyrosyl-[protein] + phosphate</text>
        <dbReference type="Rhea" id="RHEA:10684"/>
        <dbReference type="Rhea" id="RHEA-COMP:10136"/>
        <dbReference type="Rhea" id="RHEA-COMP:20101"/>
        <dbReference type="ChEBI" id="CHEBI:15377"/>
        <dbReference type="ChEBI" id="CHEBI:43474"/>
        <dbReference type="ChEBI" id="CHEBI:46858"/>
        <dbReference type="ChEBI" id="CHEBI:61978"/>
        <dbReference type="EC" id="3.1.3.48"/>
    </reaction>
</comment>
<gene>
    <name evidence="12" type="ORF">MSPICULIGERA_LOCUS11477</name>
</gene>
<feature type="compositionally biased region" description="Polar residues" evidence="10">
    <location>
        <begin position="59"/>
        <end position="68"/>
    </location>
</feature>
<dbReference type="GO" id="GO:0000086">
    <property type="term" value="P:G2/M transition of mitotic cell cycle"/>
    <property type="evidence" value="ECO:0007669"/>
    <property type="project" value="TreeGrafter"/>
</dbReference>
<dbReference type="Proteomes" id="UP001177023">
    <property type="component" value="Unassembled WGS sequence"/>
</dbReference>
<evidence type="ECO:0000256" key="5">
    <source>
        <dbReference type="ARBA" id="ARBA00022801"/>
    </source>
</evidence>
<evidence type="ECO:0000256" key="6">
    <source>
        <dbReference type="ARBA" id="ARBA00022912"/>
    </source>
</evidence>
<dbReference type="PANTHER" id="PTHR10828:SF76">
    <property type="entry name" value="M-PHASE INDUCER PHOSPHATASE"/>
    <property type="match status" value="1"/>
</dbReference>
<comment type="caution">
    <text evidence="12">The sequence shown here is derived from an EMBL/GenBank/DDBJ whole genome shotgun (WGS) entry which is preliminary data.</text>
</comment>
<evidence type="ECO:0000256" key="3">
    <source>
        <dbReference type="ARBA" id="ARBA00022618"/>
    </source>
</evidence>
<sequence length="995" mass="112771">MGCLPPVLNSLIDRCKQRLKKLTMNRKNTAASKARRQDQPQLRFNDSGISLSLDDESTRSSNGSSSQDLRPMRLMLHGSFSESSNSCDSLLGLQLATDLAKSDTIRTRPPPLDFSGAVQDSVKPATEAPFEQDDNNSHDTIYSDNKENMPPGCSVRIYHGDDEAPCTASSLTIRRIHSDLETVMNTRKRTSLLSSHSPQAKKLHMQPLGVLYEDGEHDISSASVRSLHARAQSTGPVEKGVFRTTHGDDEWSPQHLEVNYSLPCLEKVTSQAFRLISNLTLWHEFSRLGAAAFKERYNLVDCRYEYEFRAGHIDGAINLCSDSELTDLFFPECTNKLQDSRRRIPIFYCEFSEVRGPRMANALRKLDRMRNSHLYPHVDYPEMYVLACGYKALWEFANKEKNDMLTLCVPQGYTRMHAPEHADELRKNKEHRRGRQKAKRPPQRPTRRVIAVTADEVPAPMPTTPAEPHRRSTHTPLRPPPMVFPDSGLCMGDYPPRTCYSPLSLDVSRPAHRYLGQEAAYSPFTASRPQATAQPPVVAEVKEKSEVRFASPICIESPIDEESDTETLHCEPRQSAPLKAKQAPVEFEKRLYQIKNKGSPKDLPSAHPKTIAFGATTNVSQTVEGKQLAVLQRGFARTKQPVVPKMSKSVGALPVSDKENKSPAAFTAAPNPFKPTAKTSAKSAGGLEAEVEELRKEVKLLKERDAERANQMAQLWSAIHELQRKARAGTSEEFSSDDEASPRCRRSGKRVKPWSEFVEEMRRKYEEDPLLFNNTFGEIIVDVKGPEPRPGRSSRDRRDSSRDRPRDRDRRPSSRPRHEAPLAAHHERHRGKKGATVTQKFVYTQEVQHGLSPRLDELYSVDTKQYFLKNHVLSTEKPYPEELASIAPAPQFSAYPRSNFDNAAPKKPMTPSRRRISYMVDMPEEEEEFPQADRMAEAFSEFPNWQDGGHGAQSYIAPADDDTQRRRRLEEIRQRHQARIAEQTRREAPEEFDDY</sequence>
<dbReference type="PANTHER" id="PTHR10828">
    <property type="entry name" value="M-PHASE INDUCER PHOSPHATASE DUAL SPECIFICITY PHOSPHATASE CDC25"/>
    <property type="match status" value="1"/>
</dbReference>
<feature type="compositionally biased region" description="Basic and acidic residues" evidence="10">
    <location>
        <begin position="784"/>
        <end position="820"/>
    </location>
</feature>
<feature type="region of interest" description="Disordered" evidence="10">
    <location>
        <begin position="728"/>
        <end position="751"/>
    </location>
</feature>
<feature type="region of interest" description="Disordered" evidence="10">
    <location>
        <begin position="27"/>
        <end position="70"/>
    </location>
</feature>
<dbReference type="SUPFAM" id="SSF52821">
    <property type="entry name" value="Rhodanese/Cell cycle control phosphatase"/>
    <property type="match status" value="1"/>
</dbReference>
<feature type="domain" description="Rhodanese" evidence="11">
    <location>
        <begin position="293"/>
        <end position="403"/>
    </location>
</feature>
<dbReference type="FunFam" id="3.40.250.10:FF:000021">
    <property type="entry name" value="M-phase inducer phosphatase cdc-25.2"/>
    <property type="match status" value="1"/>
</dbReference>
<dbReference type="GO" id="GO:0005737">
    <property type="term" value="C:cytoplasm"/>
    <property type="evidence" value="ECO:0007669"/>
    <property type="project" value="TreeGrafter"/>
</dbReference>
<evidence type="ECO:0000256" key="9">
    <source>
        <dbReference type="SAM" id="Coils"/>
    </source>
</evidence>
<evidence type="ECO:0000256" key="10">
    <source>
        <dbReference type="SAM" id="MobiDB-lite"/>
    </source>
</evidence>
<keyword evidence="4" id="KW-0498">Mitosis</keyword>
<feature type="compositionally biased region" description="Polar residues" evidence="10">
    <location>
        <begin position="39"/>
        <end position="50"/>
    </location>
</feature>
<feature type="region of interest" description="Disordered" evidence="10">
    <location>
        <begin position="563"/>
        <end position="582"/>
    </location>
</feature>
<evidence type="ECO:0000259" key="11">
    <source>
        <dbReference type="PROSITE" id="PS50206"/>
    </source>
</evidence>
<keyword evidence="9" id="KW-0175">Coiled coil</keyword>
<dbReference type="GO" id="GO:0005634">
    <property type="term" value="C:nucleus"/>
    <property type="evidence" value="ECO:0007669"/>
    <property type="project" value="TreeGrafter"/>
</dbReference>
<feature type="compositionally biased region" description="Basic and acidic residues" evidence="10">
    <location>
        <begin position="962"/>
        <end position="974"/>
    </location>
</feature>
<dbReference type="EC" id="3.1.3.48" evidence="2"/>
<dbReference type="SMART" id="SM00450">
    <property type="entry name" value="RHOD"/>
    <property type="match status" value="1"/>
</dbReference>
<dbReference type="InterPro" id="IPR001763">
    <property type="entry name" value="Rhodanese-like_dom"/>
</dbReference>
<dbReference type="GO" id="GO:0010971">
    <property type="term" value="P:positive regulation of G2/M transition of mitotic cell cycle"/>
    <property type="evidence" value="ECO:0007669"/>
    <property type="project" value="TreeGrafter"/>
</dbReference>
<feature type="region of interest" description="Disordered" evidence="10">
    <location>
        <begin position="653"/>
        <end position="680"/>
    </location>
</feature>
<dbReference type="InterPro" id="IPR036873">
    <property type="entry name" value="Rhodanese-like_dom_sf"/>
</dbReference>
<evidence type="ECO:0000256" key="8">
    <source>
        <dbReference type="ARBA" id="ARBA00051722"/>
    </source>
</evidence>
<feature type="region of interest" description="Disordered" evidence="10">
    <location>
        <begin position="419"/>
        <end position="479"/>
    </location>
</feature>
<evidence type="ECO:0000256" key="2">
    <source>
        <dbReference type="ARBA" id="ARBA00013064"/>
    </source>
</evidence>
<proteinExistence type="inferred from homology"/>
<dbReference type="GO" id="GO:0004725">
    <property type="term" value="F:protein tyrosine phosphatase activity"/>
    <property type="evidence" value="ECO:0007669"/>
    <property type="project" value="UniProtKB-EC"/>
</dbReference>
<evidence type="ECO:0000313" key="12">
    <source>
        <dbReference type="EMBL" id="CAJ0573108.1"/>
    </source>
</evidence>
<feature type="coiled-coil region" evidence="9">
    <location>
        <begin position="684"/>
        <end position="711"/>
    </location>
</feature>
<feature type="region of interest" description="Disordered" evidence="10">
    <location>
        <begin position="782"/>
        <end position="836"/>
    </location>
</feature>
<dbReference type="PROSITE" id="PS50206">
    <property type="entry name" value="RHODANESE_3"/>
    <property type="match status" value="1"/>
</dbReference>